<dbReference type="Proteomes" id="UP000807469">
    <property type="component" value="Unassembled WGS sequence"/>
</dbReference>
<evidence type="ECO:0000256" key="1">
    <source>
        <dbReference type="SAM" id="MobiDB-lite"/>
    </source>
</evidence>
<feature type="region of interest" description="Disordered" evidence="1">
    <location>
        <begin position="472"/>
        <end position="494"/>
    </location>
</feature>
<feature type="region of interest" description="Disordered" evidence="1">
    <location>
        <begin position="1"/>
        <end position="57"/>
    </location>
</feature>
<proteinExistence type="predicted"/>
<feature type="non-terminal residue" evidence="2">
    <location>
        <position position="954"/>
    </location>
</feature>
<comment type="caution">
    <text evidence="2">The sequence shown here is derived from an EMBL/GenBank/DDBJ whole genome shotgun (WGS) entry which is preliminary data.</text>
</comment>
<name>A0A9P6CS60_9AGAR</name>
<dbReference type="EMBL" id="MU156107">
    <property type="protein sequence ID" value="KAF9470273.1"/>
    <property type="molecule type" value="Genomic_DNA"/>
</dbReference>
<gene>
    <name evidence="2" type="ORF">BDN70DRAFT_939859</name>
</gene>
<reference evidence="2" key="1">
    <citation type="submission" date="2020-11" db="EMBL/GenBank/DDBJ databases">
        <authorList>
            <consortium name="DOE Joint Genome Institute"/>
            <person name="Ahrendt S."/>
            <person name="Riley R."/>
            <person name="Andreopoulos W."/>
            <person name="Labutti K."/>
            <person name="Pangilinan J."/>
            <person name="Ruiz-Duenas F.J."/>
            <person name="Barrasa J.M."/>
            <person name="Sanchez-Garcia M."/>
            <person name="Camarero S."/>
            <person name="Miyauchi S."/>
            <person name="Serrano A."/>
            <person name="Linde D."/>
            <person name="Babiker R."/>
            <person name="Drula E."/>
            <person name="Ayuso-Fernandez I."/>
            <person name="Pacheco R."/>
            <person name="Padilla G."/>
            <person name="Ferreira P."/>
            <person name="Barriuso J."/>
            <person name="Kellner H."/>
            <person name="Castanera R."/>
            <person name="Alfaro M."/>
            <person name="Ramirez L."/>
            <person name="Pisabarro A.G."/>
            <person name="Kuo A."/>
            <person name="Tritt A."/>
            <person name="Lipzen A."/>
            <person name="He G."/>
            <person name="Yan M."/>
            <person name="Ng V."/>
            <person name="Cullen D."/>
            <person name="Martin F."/>
            <person name="Rosso M.-N."/>
            <person name="Henrissat B."/>
            <person name="Hibbett D."/>
            <person name="Martinez A.T."/>
            <person name="Grigoriev I.V."/>
        </authorList>
    </citation>
    <scope>NUCLEOTIDE SEQUENCE</scope>
    <source>
        <strain evidence="2">CIRM-BRFM 674</strain>
    </source>
</reference>
<organism evidence="2 3">
    <name type="scientific">Pholiota conissans</name>
    <dbReference type="NCBI Taxonomy" id="109636"/>
    <lineage>
        <taxon>Eukaryota</taxon>
        <taxon>Fungi</taxon>
        <taxon>Dikarya</taxon>
        <taxon>Basidiomycota</taxon>
        <taxon>Agaricomycotina</taxon>
        <taxon>Agaricomycetes</taxon>
        <taxon>Agaricomycetidae</taxon>
        <taxon>Agaricales</taxon>
        <taxon>Agaricineae</taxon>
        <taxon>Strophariaceae</taxon>
        <taxon>Pholiota</taxon>
    </lineage>
</organism>
<evidence type="ECO:0000313" key="2">
    <source>
        <dbReference type="EMBL" id="KAF9470273.1"/>
    </source>
</evidence>
<dbReference type="Gene3D" id="3.30.40.10">
    <property type="entry name" value="Zinc/RING finger domain, C3HC4 (zinc finger)"/>
    <property type="match status" value="1"/>
</dbReference>
<sequence length="954" mass="107761">MKALSPVKKPTGKKRQTLKHARRDSSAYGPSDSNSHASTEFPQYLGPAHQVPKRVESRTIEPEASLIEQPPLVHYGPQSYQWSRNSCWLDTSLELLYNALSTGGLEEFSVLCTDLPNGSPLLPLRDALVKRKDLMTGSYTQAELIQNLTHQRNTLRDFLAKKRFSKKIGEFDGIWVYVSEIVRRIVQDELRERFEDSKKPSQRAIQYFQTLLTEMHECTGVAELGGRHVEIQRIPRRRVLLDISDYTIEQYGGDLAAYFKDYFSLTRKTVPRTCWRTRDSVPLCTGERKDTESIIISIPVIFAIEVSATDNTNTWNFPSTIIPLSETAAKDHHVIYDLVGYAMLTQNRTHFTAKYVSRSTQSHSVYTYDGRQNGGQPFRIDGDLTSNVDPGDFVAHAFYYLRGGIQAQQMFVNLRGEELSKKYPLGLRNTDLASPLVIEYLGKDLKLMNAKDRFWKRDPYLKDTAEYVSIPSHTRQLPSARTPADVESEDDGESLPQWEVLESKTGLAAPMEGIQAVGNFEMAHIPISHSPFSSSQQSKDIDAKIPTKQASAVIQSLELPIAYLSPDEEMKTLFHLDCRCRLSHKGDSLDDIQNIEDTGELVQCTLCESWSHIACQREGRASKLGTNDSFECDNCNLSSVPGIIATRTLGRVEPPRNAPLADRLIRGCGALARHGLFWYPVRLIHTSDGTTWRVRWWIGCQFEDAEIQPGSITTVSFSDLVDSLWQDRHGRRKIRLGRWCHASEVATSEDILSDPSSIPYTREIDEILAPACEILQKLLVDPEKMGTIHIPAKAWLRKNKKPLASSMVPFASGVTIAEQAMIQNWFLRNICNDDQRLNGHWIGRLPIAHAITVFLAHREKLKKINLSKIAAIKKGWTTQTEGTLKDVFCDVNIDAECLARLEELMFERSERAGAAGNWQWGLDVGDHQGSWDPYNALPSHWNEGPAYSETELEV</sequence>
<keyword evidence="3" id="KW-1185">Reference proteome</keyword>
<dbReference type="InterPro" id="IPR013083">
    <property type="entry name" value="Znf_RING/FYVE/PHD"/>
</dbReference>
<feature type="compositionally biased region" description="Basic residues" evidence="1">
    <location>
        <begin position="10"/>
        <end position="22"/>
    </location>
</feature>
<evidence type="ECO:0000313" key="3">
    <source>
        <dbReference type="Proteomes" id="UP000807469"/>
    </source>
</evidence>
<dbReference type="OrthoDB" id="3027520at2759"/>
<feature type="compositionally biased region" description="Polar residues" evidence="1">
    <location>
        <begin position="31"/>
        <end position="41"/>
    </location>
</feature>
<dbReference type="InterPro" id="IPR011011">
    <property type="entry name" value="Znf_FYVE_PHD"/>
</dbReference>
<accession>A0A9P6CS60</accession>
<evidence type="ECO:0008006" key="4">
    <source>
        <dbReference type="Google" id="ProtNLM"/>
    </source>
</evidence>
<dbReference type="SUPFAM" id="SSF57903">
    <property type="entry name" value="FYVE/PHD zinc finger"/>
    <property type="match status" value="1"/>
</dbReference>
<protein>
    <recommendedName>
        <fullName evidence="4">Zinc finger PHD-type domain-containing protein</fullName>
    </recommendedName>
</protein>
<dbReference type="AlphaFoldDB" id="A0A9P6CS60"/>